<protein>
    <submittedName>
        <fullName evidence="2">DUF4397 domain-containing protein</fullName>
    </submittedName>
</protein>
<dbReference type="KEGG" id="pseg:D3H65_11570"/>
<dbReference type="RefSeq" id="WP_119050464.1">
    <property type="nucleotide sequence ID" value="NZ_CP032157.1"/>
</dbReference>
<keyword evidence="3" id="KW-1185">Reference proteome</keyword>
<proteinExistence type="predicted"/>
<evidence type="ECO:0000313" key="3">
    <source>
        <dbReference type="Proteomes" id="UP000263900"/>
    </source>
</evidence>
<dbReference type="OrthoDB" id="9792011at2"/>
<name>A0A3B7MML3_9BACT</name>
<organism evidence="2 3">
    <name type="scientific">Paraflavitalea soli</name>
    <dbReference type="NCBI Taxonomy" id="2315862"/>
    <lineage>
        <taxon>Bacteria</taxon>
        <taxon>Pseudomonadati</taxon>
        <taxon>Bacteroidota</taxon>
        <taxon>Chitinophagia</taxon>
        <taxon>Chitinophagales</taxon>
        <taxon>Chitinophagaceae</taxon>
        <taxon>Paraflavitalea</taxon>
    </lineage>
</organism>
<dbReference type="Proteomes" id="UP000263900">
    <property type="component" value="Chromosome"/>
</dbReference>
<dbReference type="EMBL" id="CP032157">
    <property type="protein sequence ID" value="AXY74579.1"/>
    <property type="molecule type" value="Genomic_DNA"/>
</dbReference>
<gene>
    <name evidence="2" type="ORF">D3H65_11570</name>
</gene>
<feature type="domain" description="DUF4397" evidence="1">
    <location>
        <begin position="33"/>
        <end position="167"/>
    </location>
</feature>
<evidence type="ECO:0000259" key="1">
    <source>
        <dbReference type="Pfam" id="PF14344"/>
    </source>
</evidence>
<reference evidence="2 3" key="1">
    <citation type="submission" date="2018-09" db="EMBL/GenBank/DDBJ databases">
        <title>Genome sequencing of strain 6GH32-13.</title>
        <authorList>
            <person name="Weon H.-Y."/>
            <person name="Heo J."/>
            <person name="Kwon S.-W."/>
        </authorList>
    </citation>
    <scope>NUCLEOTIDE SEQUENCE [LARGE SCALE GENOMIC DNA]</scope>
    <source>
        <strain evidence="2 3">5GH32-13</strain>
    </source>
</reference>
<evidence type="ECO:0000313" key="2">
    <source>
        <dbReference type="EMBL" id="AXY74579.1"/>
    </source>
</evidence>
<dbReference type="InterPro" id="IPR025510">
    <property type="entry name" value="DUF4397"/>
</dbReference>
<accession>A0A3B7MML3</accession>
<dbReference type="Pfam" id="PF14344">
    <property type="entry name" value="DUF4397"/>
    <property type="match status" value="1"/>
</dbReference>
<dbReference type="AlphaFoldDB" id="A0A3B7MML3"/>
<dbReference type="PROSITE" id="PS51257">
    <property type="entry name" value="PROKAR_LIPOPROTEIN"/>
    <property type="match status" value="1"/>
</dbReference>
<sequence length="253" mass="27095">MKRLALFILIAAAVGCKKEYKSIYTFEDKTNKAKVKFVHVVPNAYPLPDTAAQGGLQLYVNGNKITGATNVTYGGGVFPGLEYSLLPAGTNTLKAVIPAGGTRPEIPVLDVQLPLGDQKTYTAFMVDSLPTPSLFLVEENFTQVADSGKYFIRLVNATMGAPALDLYGTTDAATMASAVPYKAASEFKQIFVGTGARGFALRLPGSTVNLGTSSITPVAGRMYTLLTYGVIGKGGTRNPRLTFYTSRFQTYEF</sequence>